<dbReference type="Proteomes" id="UP000675880">
    <property type="component" value="Unassembled WGS sequence"/>
</dbReference>
<feature type="region of interest" description="Disordered" evidence="1">
    <location>
        <begin position="49"/>
        <end position="91"/>
    </location>
</feature>
<sequence>MRFRALGAAIVRIVRRRDRERTQISSFLSGARKKVWQAFLVFWAEIRGRRPTHSSGDGSRVTHGSGIKDTLTGTSREGADALTPLVMRRSS</sequence>
<keyword evidence="3" id="KW-1185">Reference proteome</keyword>
<gene>
    <name evidence="2" type="ORF">NSPZN2_11028</name>
</gene>
<evidence type="ECO:0000256" key="1">
    <source>
        <dbReference type="SAM" id="MobiDB-lite"/>
    </source>
</evidence>
<accession>A0ABM8QNN8</accession>
<dbReference type="EMBL" id="CAJNBJ010000001">
    <property type="protein sequence ID" value="CAE6707043.1"/>
    <property type="molecule type" value="Genomic_DNA"/>
</dbReference>
<evidence type="ECO:0000313" key="3">
    <source>
        <dbReference type="Proteomes" id="UP000675880"/>
    </source>
</evidence>
<evidence type="ECO:0000313" key="2">
    <source>
        <dbReference type="EMBL" id="CAE6707043.1"/>
    </source>
</evidence>
<protein>
    <recommendedName>
        <fullName evidence="4">Transposase</fullName>
    </recommendedName>
</protein>
<name>A0ABM8QNN8_9BACT</name>
<organism evidence="2 3">
    <name type="scientific">Nitrospira defluvii</name>
    <dbReference type="NCBI Taxonomy" id="330214"/>
    <lineage>
        <taxon>Bacteria</taxon>
        <taxon>Pseudomonadati</taxon>
        <taxon>Nitrospirota</taxon>
        <taxon>Nitrospiria</taxon>
        <taxon>Nitrospirales</taxon>
        <taxon>Nitrospiraceae</taxon>
        <taxon>Nitrospira</taxon>
    </lineage>
</organism>
<comment type="caution">
    <text evidence="2">The sequence shown here is derived from an EMBL/GenBank/DDBJ whole genome shotgun (WGS) entry which is preliminary data.</text>
</comment>
<evidence type="ECO:0008006" key="4">
    <source>
        <dbReference type="Google" id="ProtNLM"/>
    </source>
</evidence>
<reference evidence="2 3" key="1">
    <citation type="submission" date="2021-02" db="EMBL/GenBank/DDBJ databases">
        <authorList>
            <person name="Han P."/>
        </authorList>
    </citation>
    <scope>NUCLEOTIDE SEQUENCE [LARGE SCALE GENOMIC DNA]</scope>
    <source>
        <strain evidence="2">Candidatus Nitrospira sp. ZN2</strain>
    </source>
</reference>
<proteinExistence type="predicted"/>